<dbReference type="InterPro" id="IPR038385">
    <property type="entry name" value="Sua5/YwlC_C"/>
</dbReference>
<proteinExistence type="inferred from homology"/>
<dbReference type="Pfam" id="PF03481">
    <property type="entry name" value="Sua5_C"/>
    <property type="match status" value="1"/>
</dbReference>
<dbReference type="GO" id="GO:0061710">
    <property type="term" value="F:L-threonylcarbamoyladenylate synthase"/>
    <property type="evidence" value="ECO:0007669"/>
    <property type="project" value="UniProtKB-EC"/>
</dbReference>
<dbReference type="PROSITE" id="PS51163">
    <property type="entry name" value="YRDC"/>
    <property type="match status" value="1"/>
</dbReference>
<dbReference type="AlphaFoldDB" id="A0A316GGT3"/>
<feature type="binding site" evidence="14">
    <location>
        <position position="150"/>
    </location>
    <ligand>
        <name>ATP</name>
        <dbReference type="ChEBI" id="CHEBI:30616"/>
    </ligand>
</feature>
<dbReference type="InterPro" id="IPR010923">
    <property type="entry name" value="T(6)A37_SUA5"/>
</dbReference>
<dbReference type="RefSeq" id="WP_109668596.1">
    <property type="nucleotide sequence ID" value="NZ_QGGW01000005.1"/>
</dbReference>
<feature type="binding site" evidence="14">
    <location>
        <position position="60"/>
    </location>
    <ligand>
        <name>ATP</name>
        <dbReference type="ChEBI" id="CHEBI:30616"/>
    </ligand>
</feature>
<keyword evidence="7 13" id="KW-0819">tRNA processing</keyword>
<feature type="binding site" evidence="14">
    <location>
        <position position="180"/>
    </location>
    <ligand>
        <name>L-threonine</name>
        <dbReference type="ChEBI" id="CHEBI:57926"/>
    </ligand>
</feature>
<evidence type="ECO:0000256" key="14">
    <source>
        <dbReference type="PIRSR" id="PIRSR004930-1"/>
    </source>
</evidence>
<dbReference type="GO" id="GO:0003725">
    <property type="term" value="F:double-stranded RNA binding"/>
    <property type="evidence" value="ECO:0007669"/>
    <property type="project" value="UniProtKB-UniRule"/>
</dbReference>
<keyword evidence="8 13" id="KW-0548">Nucleotidyltransferase</keyword>
<dbReference type="Proteomes" id="UP000245708">
    <property type="component" value="Unassembled WGS sequence"/>
</dbReference>
<dbReference type="InterPro" id="IPR017945">
    <property type="entry name" value="DHBP_synth_RibB-like_a/b_dom"/>
</dbReference>
<comment type="subcellular location">
    <subcellularLocation>
        <location evidence="1 13">Cytoplasm</location>
    </subcellularLocation>
</comment>
<comment type="similarity">
    <text evidence="2 13">Belongs to the SUA5 family.</text>
</comment>
<keyword evidence="10 13" id="KW-0067">ATP-binding</keyword>
<accession>A0A316GGT3</accession>
<evidence type="ECO:0000256" key="7">
    <source>
        <dbReference type="ARBA" id="ARBA00022694"/>
    </source>
</evidence>
<feature type="binding site" evidence="14">
    <location>
        <position position="65"/>
    </location>
    <ligand>
        <name>L-threonine</name>
        <dbReference type="ChEBI" id="CHEBI:57926"/>
    </ligand>
</feature>
<keyword evidence="5 13" id="KW-0963">Cytoplasm</keyword>
<evidence type="ECO:0000256" key="3">
    <source>
        <dbReference type="ARBA" id="ARBA00012584"/>
    </source>
</evidence>
<dbReference type="GO" id="GO:0008033">
    <property type="term" value="P:tRNA processing"/>
    <property type="evidence" value="ECO:0007669"/>
    <property type="project" value="UniProtKB-KW"/>
</dbReference>
<feature type="binding site" evidence="14">
    <location>
        <position position="230"/>
    </location>
    <ligand>
        <name>ATP</name>
        <dbReference type="ChEBI" id="CHEBI:30616"/>
    </ligand>
</feature>
<evidence type="ECO:0000313" key="17">
    <source>
        <dbReference type="Proteomes" id="UP000245708"/>
    </source>
</evidence>
<dbReference type="PIRSF" id="PIRSF004930">
    <property type="entry name" value="Tln_factor_SUA5"/>
    <property type="match status" value="1"/>
</dbReference>
<dbReference type="GO" id="GO:0005524">
    <property type="term" value="F:ATP binding"/>
    <property type="evidence" value="ECO:0007669"/>
    <property type="project" value="UniProtKB-UniRule"/>
</dbReference>
<feature type="binding site" evidence="14">
    <location>
        <position position="116"/>
    </location>
    <ligand>
        <name>ATP</name>
        <dbReference type="ChEBI" id="CHEBI:30616"/>
    </ligand>
</feature>
<dbReference type="SUPFAM" id="SSF55821">
    <property type="entry name" value="YrdC/RibB"/>
    <property type="match status" value="1"/>
</dbReference>
<evidence type="ECO:0000259" key="15">
    <source>
        <dbReference type="PROSITE" id="PS51163"/>
    </source>
</evidence>
<feature type="binding site" evidence="14">
    <location>
        <position position="194"/>
    </location>
    <ligand>
        <name>ATP</name>
        <dbReference type="ChEBI" id="CHEBI:30616"/>
    </ligand>
</feature>
<gene>
    <name evidence="16" type="ORF">C7455_105244</name>
</gene>
<evidence type="ECO:0000256" key="1">
    <source>
        <dbReference type="ARBA" id="ARBA00004496"/>
    </source>
</evidence>
<dbReference type="EC" id="2.7.7.87" evidence="3 13"/>
<evidence type="ECO:0000256" key="4">
    <source>
        <dbReference type="ARBA" id="ARBA00015492"/>
    </source>
</evidence>
<dbReference type="OrthoDB" id="9814580at2"/>
<sequence>MSLPELLPDTPEGHARAATLLGHGTLVALPTETVYGLAADATDDAAVAAIYAAKGRPGHNPLIVHVPDLATAEDIAAFSDAARALAHAFWPGPLTLVLPLKPDHGLSPRVTAGLPTVAIRVPAHPSMQAVLRAFGRPIAAPSANPSGKISATTPAHVLAGLGDRIAALLDAGPCAVGVESTILAPAPGGTRLLREGGLPREAIEHLTGPLIADTTPGAQIEAPGQLASHYAPETRLILGGTAQPGEIALGFGPMPCDLNLSPMADLAEAATNLFAALHTADALAAARAAPAIRVADVPEQGLGRAINDRLRRAAAPRD</sequence>
<feature type="binding site" evidence="14">
    <location>
        <position position="33"/>
    </location>
    <ligand>
        <name>L-threonine</name>
        <dbReference type="ChEBI" id="CHEBI:57926"/>
    </ligand>
</feature>
<evidence type="ECO:0000256" key="8">
    <source>
        <dbReference type="ARBA" id="ARBA00022695"/>
    </source>
</evidence>
<evidence type="ECO:0000313" key="16">
    <source>
        <dbReference type="EMBL" id="PWK60259.1"/>
    </source>
</evidence>
<keyword evidence="9 13" id="KW-0547">Nucleotide-binding</keyword>
<dbReference type="GO" id="GO:0000049">
    <property type="term" value="F:tRNA binding"/>
    <property type="evidence" value="ECO:0007669"/>
    <property type="project" value="TreeGrafter"/>
</dbReference>
<dbReference type="GO" id="GO:0006450">
    <property type="term" value="P:regulation of translational fidelity"/>
    <property type="evidence" value="ECO:0007669"/>
    <property type="project" value="TreeGrafter"/>
</dbReference>
<dbReference type="NCBIfam" id="TIGR00057">
    <property type="entry name" value="L-threonylcarbamoyladenylate synthase"/>
    <property type="match status" value="1"/>
</dbReference>
<evidence type="ECO:0000256" key="2">
    <source>
        <dbReference type="ARBA" id="ARBA00007663"/>
    </source>
</evidence>
<dbReference type="InterPro" id="IPR006070">
    <property type="entry name" value="Sua5-like_dom"/>
</dbReference>
<evidence type="ECO:0000256" key="5">
    <source>
        <dbReference type="ARBA" id="ARBA00022490"/>
    </source>
</evidence>
<dbReference type="GO" id="GO:0005737">
    <property type="term" value="C:cytoplasm"/>
    <property type="evidence" value="ECO:0007669"/>
    <property type="project" value="UniProtKB-SubCell"/>
</dbReference>
<organism evidence="16 17">
    <name type="scientific">Roseicyclus mahoneyensis</name>
    <dbReference type="NCBI Taxonomy" id="164332"/>
    <lineage>
        <taxon>Bacteria</taxon>
        <taxon>Pseudomonadati</taxon>
        <taxon>Pseudomonadota</taxon>
        <taxon>Alphaproteobacteria</taxon>
        <taxon>Rhodobacterales</taxon>
        <taxon>Roseobacteraceae</taxon>
        <taxon>Roseicyclus</taxon>
    </lineage>
</organism>
<dbReference type="InterPro" id="IPR005145">
    <property type="entry name" value="Sua5_C"/>
</dbReference>
<evidence type="ECO:0000256" key="11">
    <source>
        <dbReference type="ARBA" id="ARBA00029774"/>
    </source>
</evidence>
<dbReference type="PANTHER" id="PTHR17490">
    <property type="entry name" value="SUA5"/>
    <property type="match status" value="1"/>
</dbReference>
<feature type="binding site" evidence="14">
    <location>
        <position position="142"/>
    </location>
    <ligand>
        <name>L-threonine</name>
        <dbReference type="ChEBI" id="CHEBI:57926"/>
    </ligand>
</feature>
<comment type="function">
    <text evidence="13">Required for the formation of a threonylcarbamoyl group on adenosine at position 37 (t(6)A37) in tRNAs that read codons beginning with adenine.</text>
</comment>
<dbReference type="Pfam" id="PF01300">
    <property type="entry name" value="Sua5_yciO_yrdC"/>
    <property type="match status" value="1"/>
</dbReference>
<dbReference type="Gene3D" id="3.40.50.11030">
    <property type="entry name" value="Threonylcarbamoyl-AMP synthase, C-terminal domain"/>
    <property type="match status" value="1"/>
</dbReference>
<keyword evidence="17" id="KW-1185">Reference proteome</keyword>
<dbReference type="EMBL" id="QGGW01000005">
    <property type="protein sequence ID" value="PWK60259.1"/>
    <property type="molecule type" value="Genomic_DNA"/>
</dbReference>
<evidence type="ECO:0000256" key="9">
    <source>
        <dbReference type="ARBA" id="ARBA00022741"/>
    </source>
</evidence>
<comment type="catalytic activity">
    <reaction evidence="12 13">
        <text>L-threonine + hydrogencarbonate + ATP = L-threonylcarbamoyladenylate + diphosphate + H2O</text>
        <dbReference type="Rhea" id="RHEA:36407"/>
        <dbReference type="ChEBI" id="CHEBI:15377"/>
        <dbReference type="ChEBI" id="CHEBI:17544"/>
        <dbReference type="ChEBI" id="CHEBI:30616"/>
        <dbReference type="ChEBI" id="CHEBI:33019"/>
        <dbReference type="ChEBI" id="CHEBI:57926"/>
        <dbReference type="ChEBI" id="CHEBI:73682"/>
        <dbReference type="EC" id="2.7.7.87"/>
    </reaction>
</comment>
<reference evidence="16 17" key="1">
    <citation type="submission" date="2018-05" db="EMBL/GenBank/DDBJ databases">
        <title>Genomic Encyclopedia of Type Strains, Phase IV (KMG-IV): sequencing the most valuable type-strain genomes for metagenomic binning, comparative biology and taxonomic classification.</title>
        <authorList>
            <person name="Goeker M."/>
        </authorList>
    </citation>
    <scope>NUCLEOTIDE SEQUENCE [LARGE SCALE GENOMIC DNA]</scope>
    <source>
        <strain evidence="16 17">DSM 16097</strain>
    </source>
</reference>
<dbReference type="Gene3D" id="3.90.870.10">
    <property type="entry name" value="DHBP synthase"/>
    <property type="match status" value="1"/>
</dbReference>
<protein>
    <recommendedName>
        <fullName evidence="4 13">Threonylcarbamoyl-AMP synthase</fullName>
        <shortName evidence="13">TC-AMP synthase</shortName>
        <ecNumber evidence="3 13">2.7.7.87</ecNumber>
    </recommendedName>
    <alternativeName>
        <fullName evidence="11 13">L-threonylcarbamoyladenylate synthase</fullName>
    </alternativeName>
</protein>
<feature type="domain" description="YrdC-like" evidence="15">
    <location>
        <begin position="11"/>
        <end position="198"/>
    </location>
</feature>
<evidence type="ECO:0000256" key="13">
    <source>
        <dbReference type="PIRNR" id="PIRNR004930"/>
    </source>
</evidence>
<keyword evidence="6 13" id="KW-0808">Transferase</keyword>
<evidence type="ECO:0000256" key="6">
    <source>
        <dbReference type="ARBA" id="ARBA00022679"/>
    </source>
</evidence>
<evidence type="ECO:0000256" key="10">
    <source>
        <dbReference type="ARBA" id="ARBA00022840"/>
    </source>
</evidence>
<feature type="binding site" evidence="14">
    <location>
        <position position="56"/>
    </location>
    <ligand>
        <name>ATP</name>
        <dbReference type="ChEBI" id="CHEBI:30616"/>
    </ligand>
</feature>
<feature type="binding site" evidence="14">
    <location>
        <position position="120"/>
    </location>
    <ligand>
        <name>L-threonine</name>
        <dbReference type="ChEBI" id="CHEBI:57926"/>
    </ligand>
</feature>
<dbReference type="InterPro" id="IPR050156">
    <property type="entry name" value="TC-AMP_synthase_SUA5"/>
</dbReference>
<comment type="caution">
    <text evidence="16">The sequence shown here is derived from an EMBL/GenBank/DDBJ whole genome shotgun (WGS) entry which is preliminary data.</text>
</comment>
<dbReference type="PANTHER" id="PTHR17490:SF16">
    <property type="entry name" value="THREONYLCARBAMOYL-AMP SYNTHASE"/>
    <property type="match status" value="1"/>
</dbReference>
<feature type="binding site" evidence="14">
    <location>
        <position position="140"/>
    </location>
    <ligand>
        <name>L-threonine</name>
        <dbReference type="ChEBI" id="CHEBI:57926"/>
    </ligand>
</feature>
<evidence type="ECO:0000256" key="12">
    <source>
        <dbReference type="ARBA" id="ARBA00048366"/>
    </source>
</evidence>
<name>A0A316GGT3_9RHOB</name>